<keyword evidence="3" id="KW-1185">Reference proteome</keyword>
<dbReference type="OrthoDB" id="1809115at2"/>
<dbReference type="Proteomes" id="UP000297597">
    <property type="component" value="Unassembled WGS sequence"/>
</dbReference>
<gene>
    <name evidence="2" type="ORF">Pmgp_01765</name>
</gene>
<organism evidence="2 3">
    <name type="scientific">Pelotomaculum propionicicum</name>
    <dbReference type="NCBI Taxonomy" id="258475"/>
    <lineage>
        <taxon>Bacteria</taxon>
        <taxon>Bacillati</taxon>
        <taxon>Bacillota</taxon>
        <taxon>Clostridia</taxon>
        <taxon>Eubacteriales</taxon>
        <taxon>Desulfotomaculaceae</taxon>
        <taxon>Pelotomaculum</taxon>
    </lineage>
</organism>
<name>A0A4Y7RR49_9FIRM</name>
<evidence type="ECO:0000313" key="3">
    <source>
        <dbReference type="Proteomes" id="UP000297597"/>
    </source>
</evidence>
<protein>
    <submittedName>
        <fullName evidence="2">Uncharacterized protein</fullName>
    </submittedName>
</protein>
<evidence type="ECO:0000313" key="2">
    <source>
        <dbReference type="EMBL" id="TEB11230.1"/>
    </source>
</evidence>
<dbReference type="AlphaFoldDB" id="A0A4Y7RR49"/>
<keyword evidence="1" id="KW-0732">Signal</keyword>
<proteinExistence type="predicted"/>
<feature type="signal peptide" evidence="1">
    <location>
        <begin position="1"/>
        <end position="21"/>
    </location>
</feature>
<dbReference type="EMBL" id="QFFZ01000016">
    <property type="protein sequence ID" value="TEB11230.1"/>
    <property type="molecule type" value="Genomic_DNA"/>
</dbReference>
<accession>A0A4Y7RR49</accession>
<feature type="chain" id="PRO_5021318304" evidence="1">
    <location>
        <begin position="22"/>
        <end position="147"/>
    </location>
</feature>
<evidence type="ECO:0000256" key="1">
    <source>
        <dbReference type="SAM" id="SignalP"/>
    </source>
</evidence>
<dbReference type="RefSeq" id="WP_134213622.1">
    <property type="nucleotide sequence ID" value="NZ_QFFZ01000016.1"/>
</dbReference>
<sequence length="147" mass="17351">MRKVLLLVIVSLLMSVVFASAAYAHPSRDVVFYGNEQSGSVSYGDHGYSWYHSDSDSDYSSPIIGSWSYYYDRDGNKHYYHKQNNRWRADHYFKWVSDRDGEWNYYVDANGVSHYFYLDPDREYEVYSYKDANGATQYEFVDVGWKA</sequence>
<comment type="caution">
    <text evidence="2">The sequence shown here is derived from an EMBL/GenBank/DDBJ whole genome shotgun (WGS) entry which is preliminary data.</text>
</comment>
<reference evidence="2 3" key="1">
    <citation type="journal article" date="2018" name="Environ. Microbiol.">
        <title>Novel energy conservation strategies and behaviour of Pelotomaculum schinkii driving syntrophic propionate catabolism.</title>
        <authorList>
            <person name="Hidalgo-Ahumada C.A.P."/>
            <person name="Nobu M.K."/>
            <person name="Narihiro T."/>
            <person name="Tamaki H."/>
            <person name="Liu W.T."/>
            <person name="Kamagata Y."/>
            <person name="Stams A.J.M."/>
            <person name="Imachi H."/>
            <person name="Sousa D.Z."/>
        </authorList>
    </citation>
    <scope>NUCLEOTIDE SEQUENCE [LARGE SCALE GENOMIC DNA]</scope>
    <source>
        <strain evidence="2 3">MGP</strain>
    </source>
</reference>